<protein>
    <recommendedName>
        <fullName evidence="3">DUF551 domain-containing protein</fullName>
    </recommendedName>
</protein>
<dbReference type="EMBL" id="GQ357915">
    <property type="protein sequence ID" value="ACV50208.1"/>
    <property type="molecule type" value="Genomic_DNA"/>
</dbReference>
<organismHost>
    <name type="scientific">Delftia acidovorans</name>
    <name type="common">Pseudomonas acidovorans</name>
    <name type="synonym">Comamonas acidovorans</name>
    <dbReference type="NCBI Taxonomy" id="80866"/>
</organismHost>
<dbReference type="RefSeq" id="YP_003359040.1">
    <property type="nucleotide sequence ID" value="NC_013697.1"/>
</dbReference>
<proteinExistence type="predicted"/>
<evidence type="ECO:0000313" key="1">
    <source>
        <dbReference type="EMBL" id="ACV50208.1"/>
    </source>
</evidence>
<dbReference type="KEGG" id="vg:8684134"/>
<sequence>MSWITDKAPDTIRTVLVGWWAQDNDHELYWEVGIGHPQYAGSNKWWIIRDHPEQFHVDGWMDIPAEPKRSV</sequence>
<evidence type="ECO:0000313" key="2">
    <source>
        <dbReference type="Proteomes" id="UP000008986"/>
    </source>
</evidence>
<accession>C9DGF7</accession>
<organism evidence="1 2">
    <name type="scientific">Delftia phage PhiW-14</name>
    <name type="common">Deftia acidovorans bacteriophage phiW-14</name>
    <dbReference type="NCBI Taxonomy" id="665032"/>
    <lineage>
        <taxon>Viruses</taxon>
        <taxon>Duplodnaviria</taxon>
        <taxon>Heunggongvirae</taxon>
        <taxon>Uroviricota</taxon>
        <taxon>Caudoviricetes</taxon>
        <taxon>Ionavirus</taxon>
        <taxon>Ionavirus W14</taxon>
    </lineage>
</organism>
<reference evidence="2" key="1">
    <citation type="submission" date="2009-07" db="EMBL/GenBank/DDBJ databases">
        <authorList>
            <person name="Kropinski A.M."/>
            <person name="Villegas A."/>
            <person name="Lingohr E.J."/>
        </authorList>
    </citation>
    <scope>NUCLEOTIDE SEQUENCE [LARGE SCALE GENOMIC DNA]</scope>
</reference>
<name>C9DGF7_BPW14</name>
<keyword evidence="2" id="KW-1185">Reference proteome</keyword>
<gene>
    <name evidence="1" type="primary">186</name>
</gene>
<dbReference type="Proteomes" id="UP000008986">
    <property type="component" value="Segment"/>
</dbReference>
<evidence type="ECO:0008006" key="3">
    <source>
        <dbReference type="Google" id="ProtNLM"/>
    </source>
</evidence>
<dbReference type="GeneID" id="8684134"/>